<dbReference type="AlphaFoldDB" id="A0A2M9FVK9"/>
<dbReference type="Proteomes" id="UP000229498">
    <property type="component" value="Unassembled WGS sequence"/>
</dbReference>
<proteinExistence type="predicted"/>
<dbReference type="EMBL" id="PHIG01000063">
    <property type="protein sequence ID" value="PJK27510.1"/>
    <property type="molecule type" value="Genomic_DNA"/>
</dbReference>
<protein>
    <submittedName>
        <fullName evidence="2">Antibiotic biosynthesis monooxygenase</fullName>
    </submittedName>
</protein>
<accession>A0A2M9FVK9</accession>
<keyword evidence="2" id="KW-0503">Monooxygenase</keyword>
<dbReference type="InterPro" id="IPR050404">
    <property type="entry name" value="Heme-degrading_MO"/>
</dbReference>
<dbReference type="InterPro" id="IPR011008">
    <property type="entry name" value="Dimeric_a/b-barrel"/>
</dbReference>
<keyword evidence="3" id="KW-1185">Reference proteome</keyword>
<dbReference type="PANTHER" id="PTHR34474">
    <property type="entry name" value="SIGNAL TRANSDUCTION PROTEIN TRAP"/>
    <property type="match status" value="1"/>
</dbReference>
<dbReference type="RefSeq" id="WP_109795223.1">
    <property type="nucleotide sequence ID" value="NZ_PHIG01000063.1"/>
</dbReference>
<sequence>MFIAMNRFKIVKGEEEAFEQVWRERDRHLDQVPGYKEFQLLKGPEEEDHTLYASHTVWTSREAFEAWTKSEAFRKAHAGAGDRRGLYIGHPMFEGFEVVLDG</sequence>
<dbReference type="PANTHER" id="PTHR34474:SF2">
    <property type="entry name" value="SIGNAL TRANSDUCTION PROTEIN TRAP"/>
    <property type="match status" value="1"/>
</dbReference>
<feature type="domain" description="ABM" evidence="1">
    <location>
        <begin position="2"/>
        <end position="96"/>
    </location>
</feature>
<dbReference type="Gene3D" id="3.30.70.100">
    <property type="match status" value="1"/>
</dbReference>
<evidence type="ECO:0000259" key="1">
    <source>
        <dbReference type="PROSITE" id="PS51725"/>
    </source>
</evidence>
<dbReference type="PROSITE" id="PS51725">
    <property type="entry name" value="ABM"/>
    <property type="match status" value="1"/>
</dbReference>
<dbReference type="Pfam" id="PF03992">
    <property type="entry name" value="ABM"/>
    <property type="match status" value="1"/>
</dbReference>
<gene>
    <name evidence="2" type="ORF">CVT23_21575</name>
</gene>
<name>A0A2M9FVK9_9PROT</name>
<evidence type="ECO:0000313" key="2">
    <source>
        <dbReference type="EMBL" id="PJK27510.1"/>
    </source>
</evidence>
<evidence type="ECO:0000313" key="3">
    <source>
        <dbReference type="Proteomes" id="UP000229498"/>
    </source>
</evidence>
<organism evidence="2 3">
    <name type="scientific">Minwuia thermotolerans</name>
    <dbReference type="NCBI Taxonomy" id="2056226"/>
    <lineage>
        <taxon>Bacteria</taxon>
        <taxon>Pseudomonadati</taxon>
        <taxon>Pseudomonadota</taxon>
        <taxon>Alphaproteobacteria</taxon>
        <taxon>Minwuiales</taxon>
        <taxon>Minwuiaceae</taxon>
        <taxon>Minwuia</taxon>
    </lineage>
</organism>
<comment type="caution">
    <text evidence="2">The sequence shown here is derived from an EMBL/GenBank/DDBJ whole genome shotgun (WGS) entry which is preliminary data.</text>
</comment>
<dbReference type="SUPFAM" id="SSF54909">
    <property type="entry name" value="Dimeric alpha+beta barrel"/>
    <property type="match status" value="1"/>
</dbReference>
<reference evidence="2 3" key="1">
    <citation type="submission" date="2017-11" db="EMBL/GenBank/DDBJ databases">
        <title>Draft genome sequence of Rhizobiales bacterium SY3-13.</title>
        <authorList>
            <person name="Sun C."/>
        </authorList>
    </citation>
    <scope>NUCLEOTIDE SEQUENCE [LARGE SCALE GENOMIC DNA]</scope>
    <source>
        <strain evidence="2 3">SY3-13</strain>
    </source>
</reference>
<dbReference type="GO" id="GO:0004497">
    <property type="term" value="F:monooxygenase activity"/>
    <property type="evidence" value="ECO:0007669"/>
    <property type="project" value="UniProtKB-KW"/>
</dbReference>
<keyword evidence="2" id="KW-0560">Oxidoreductase</keyword>
<dbReference type="InterPro" id="IPR007138">
    <property type="entry name" value="ABM_dom"/>
</dbReference>
<dbReference type="OrthoDB" id="9798115at2"/>